<dbReference type="Proteomes" id="UP000095283">
    <property type="component" value="Unplaced"/>
</dbReference>
<keyword evidence="1" id="KW-1185">Reference proteome</keyword>
<name>A0A1I7XAG1_HETBA</name>
<reference evidence="2" key="1">
    <citation type="submission" date="2016-11" db="UniProtKB">
        <authorList>
            <consortium name="WormBaseParasite"/>
        </authorList>
    </citation>
    <scope>IDENTIFICATION</scope>
</reference>
<sequence length="111" mass="12779">MRITDANHGLPDVTKLNYLIASFIGHAVQSTRAQLIKGQQQQQNKYDRTPRMINYTIKIPKRKRKQVIENVDQAINNEYLRSGNTLNTHSIPMPQFTYPVTRVRISPGPSF</sequence>
<accession>A0A1I7XAG1</accession>
<organism evidence="1 2">
    <name type="scientific">Heterorhabditis bacteriophora</name>
    <name type="common">Entomopathogenic nematode worm</name>
    <dbReference type="NCBI Taxonomy" id="37862"/>
    <lineage>
        <taxon>Eukaryota</taxon>
        <taxon>Metazoa</taxon>
        <taxon>Ecdysozoa</taxon>
        <taxon>Nematoda</taxon>
        <taxon>Chromadorea</taxon>
        <taxon>Rhabditida</taxon>
        <taxon>Rhabditina</taxon>
        <taxon>Rhabditomorpha</taxon>
        <taxon>Strongyloidea</taxon>
        <taxon>Heterorhabditidae</taxon>
        <taxon>Heterorhabditis</taxon>
    </lineage>
</organism>
<dbReference type="WBParaSite" id="Hba_14673">
    <property type="protein sequence ID" value="Hba_14673"/>
    <property type="gene ID" value="Hba_14673"/>
</dbReference>
<evidence type="ECO:0000313" key="2">
    <source>
        <dbReference type="WBParaSite" id="Hba_14673"/>
    </source>
</evidence>
<protein>
    <submittedName>
        <fullName evidence="2">Uncharacterized protein</fullName>
    </submittedName>
</protein>
<proteinExistence type="predicted"/>
<dbReference type="AlphaFoldDB" id="A0A1I7XAG1"/>
<evidence type="ECO:0000313" key="1">
    <source>
        <dbReference type="Proteomes" id="UP000095283"/>
    </source>
</evidence>